<feature type="domain" description="Type VI secretion system component TssM1 helical" evidence="5">
    <location>
        <begin position="1030"/>
        <end position="1103"/>
    </location>
</feature>
<evidence type="ECO:0000259" key="4">
    <source>
        <dbReference type="Pfam" id="PF14331"/>
    </source>
</evidence>
<feature type="domain" description="IcmF-related" evidence="3">
    <location>
        <begin position="581"/>
        <end position="891"/>
    </location>
</feature>
<sequence length="1256" mass="139887">MSTFMFYLNRLFSGRSLKTILLIACFILLAAAIWYLGPFTGFGKTRPFAAAQTRIVFILLAGAWFARFFWRIPFFLLVAATLCVLVWEMGPFVLIGEQWPLTSALRRLIIIAAIAFVTLIYAGCLLLLALSRNPHLLDDFHKFRKEKIRPPAEMLEVVAIIRKAAIRTRRVRTGIPGWRRFFMVSQDALPWYLVIGNESAGKTSLIVSSGQEFPVPEQLARTTGRNAPTAHCECWYANDALFVDTAGRLLTDTNDARPEWDGILNAIGKYRPINAINGVIIAISAADVMGASKTALRDCGALLRSRLHEIRTTLGVRCPVYVIVTKMDRLAGFEAYFRDLTAEGRDQIWGVTFPYGEKINATVAEQHIDSELALLASRIDSNISARQQEEYAIAERRKMYTLSQDFRALTENVAAVLQNVFFASRYDETQFYSTLRGVYFASARQLNEVPLANPSTLIQRWRRALSGQPATEADRTDGEEALISSWSGRHYFLKQLFAEVIIKDAGLVRYNLQAANRNRLVTLAGHAVGILLTIILFKGILTSFGLNDGYLDVVENRLVSLESSAARFMKTKNDSLVPELLALSQALPQMSPADVNNPELMWRYGLYVGFSMVNNATGLYEALLHRLLLPQIEQQTTQALRDAIPAGDPDRLYEALKLYLMIFGEGKFDRTTVEDGLSDRWEATGKMDAYQTNAAFIGHLRRLFGPDDWRRYGQPADVELIREARARLAQQSPDQRIYQRVTTLLNRDAPPNMTLAILSGDDTSPVFALNDAQLNEEGIPGLFTLEGYYDVVKKKGLPLVASFAAENGWVMGQPVSSSQQIELYGKVLSRYLSDYTRYWRGFLSDVHLALAREPSQDVSAGLSVELWLLRTLASSPSPLTHFAKEVARQTTLSEEGETIGDVLKMTNRSQTLSRIKKFDALLERQQKKLVRSGVDEHFTALHEFVRGGGAAGGVTPLNRMIALLNEQYTMLVISKNAMANGDTPPVTEAGKKLLAEAQTWPDPFREMVEPLLSSAFSNVEIQQVSLNNDAISSGIGEVCRTTLEGKYPFADSEKEVSLSAFTRFFAAGGLVDAYFTKNLAGKVDTSASPWRYKGTAQSEGLEIFEQAAEIRAAFFQQEEGRKLSLDLSVTVPHLAPGLMQLTLAVDGEKFRYAHGPVTPFYVKWPGARPGIGLFAKPVSASTDEASVPLSRLQINGAWALFRLHDRAVKVEPQPSDSELMTFSLDKRRVDLEITGLRYGDGSLLGLLQRFHCPGDQ</sequence>
<evidence type="ECO:0000259" key="2">
    <source>
        <dbReference type="Pfam" id="PF06744"/>
    </source>
</evidence>
<dbReference type="Pfam" id="PF14331">
    <property type="entry name" value="IcmF-related_N"/>
    <property type="match status" value="1"/>
</dbReference>
<proteinExistence type="predicted"/>
<dbReference type="EMBL" id="PYEP01000002">
    <property type="protein sequence ID" value="PSN08728.1"/>
    <property type="molecule type" value="Genomic_DNA"/>
</dbReference>
<organism evidence="6 7">
    <name type="scientific">Siccibacter turicensis</name>
    <dbReference type="NCBI Taxonomy" id="357233"/>
    <lineage>
        <taxon>Bacteria</taxon>
        <taxon>Pseudomonadati</taxon>
        <taxon>Pseudomonadota</taxon>
        <taxon>Gammaproteobacteria</taxon>
        <taxon>Enterobacterales</taxon>
        <taxon>Enterobacteriaceae</taxon>
        <taxon>Siccibacter</taxon>
    </lineage>
</organism>
<accession>A0A2P8VNQ7</accession>
<evidence type="ECO:0000259" key="5">
    <source>
        <dbReference type="Pfam" id="PF21070"/>
    </source>
</evidence>
<dbReference type="InterPro" id="IPR010623">
    <property type="entry name" value="IcmF_C"/>
</dbReference>
<dbReference type="InterPro" id="IPR009612">
    <property type="entry name" value="IcmF-rel"/>
</dbReference>
<evidence type="ECO:0000256" key="1">
    <source>
        <dbReference type="SAM" id="Phobius"/>
    </source>
</evidence>
<evidence type="ECO:0000259" key="3">
    <source>
        <dbReference type="Pfam" id="PF06761"/>
    </source>
</evidence>
<dbReference type="InterPro" id="IPR053156">
    <property type="entry name" value="T6SS_TssM-like"/>
</dbReference>
<protein>
    <submittedName>
        <fullName evidence="6">Type VI secretion system membrane subunit TssM</fullName>
    </submittedName>
</protein>
<dbReference type="InterPro" id="IPR027417">
    <property type="entry name" value="P-loop_NTPase"/>
</dbReference>
<dbReference type="AlphaFoldDB" id="A0A2P8VNQ7"/>
<reference evidence="6 7" key="1">
    <citation type="submission" date="2018-03" db="EMBL/GenBank/DDBJ databases">
        <title>Draft genome sequence of the first documented clinical Siccibacter turicensis isolate in Austria.</title>
        <authorList>
            <person name="Lepuschitz S."/>
            <person name="Pekard-Amenitsch S."/>
            <person name="Haunold R."/>
            <person name="Schill S."/>
            <person name="Mach R."/>
            <person name="Allerberger F."/>
            <person name="Ruppitsch W."/>
            <person name="Forsythe S.J."/>
        </authorList>
    </citation>
    <scope>NUCLEOTIDE SEQUENCE [LARGE SCALE GENOMIC DNA]</scope>
    <source>
        <strain evidence="6 7">6100069499-17</strain>
    </source>
</reference>
<keyword evidence="7" id="KW-1185">Reference proteome</keyword>
<dbReference type="Proteomes" id="UP000240212">
    <property type="component" value="Unassembled WGS sequence"/>
</dbReference>
<dbReference type="InterPro" id="IPR025743">
    <property type="entry name" value="TssM1_N"/>
</dbReference>
<evidence type="ECO:0000313" key="7">
    <source>
        <dbReference type="Proteomes" id="UP000240212"/>
    </source>
</evidence>
<dbReference type="NCBIfam" id="TIGR03348">
    <property type="entry name" value="VI_IcmF"/>
    <property type="match status" value="1"/>
</dbReference>
<feature type="transmembrane region" description="Helical" evidence="1">
    <location>
        <begin position="20"/>
        <end position="37"/>
    </location>
</feature>
<dbReference type="Pfam" id="PF06744">
    <property type="entry name" value="IcmF_C"/>
    <property type="match status" value="1"/>
</dbReference>
<feature type="transmembrane region" description="Helical" evidence="1">
    <location>
        <begin position="108"/>
        <end position="130"/>
    </location>
</feature>
<dbReference type="InterPro" id="IPR017731">
    <property type="entry name" value="TssM1-like"/>
</dbReference>
<dbReference type="PANTHER" id="PTHR36153:SF1">
    <property type="entry name" value="TYPE VI SECRETION SYSTEM COMPONENT TSSM1"/>
    <property type="match status" value="1"/>
</dbReference>
<dbReference type="CDD" id="cd00882">
    <property type="entry name" value="Ras_like_GTPase"/>
    <property type="match status" value="1"/>
</dbReference>
<dbReference type="Pfam" id="PF21070">
    <property type="entry name" value="IcmF_helical"/>
    <property type="match status" value="1"/>
</dbReference>
<keyword evidence="1" id="KW-0812">Transmembrane</keyword>
<dbReference type="Pfam" id="PF06761">
    <property type="entry name" value="IcmF-related"/>
    <property type="match status" value="1"/>
</dbReference>
<gene>
    <name evidence="6" type="primary">icmF</name>
    <name evidence="6" type="ORF">C7G83_05045</name>
</gene>
<comment type="caution">
    <text evidence="6">The sequence shown here is derived from an EMBL/GenBank/DDBJ whole genome shotgun (WGS) entry which is preliminary data.</text>
</comment>
<dbReference type="OrthoDB" id="9758229at2"/>
<keyword evidence="1" id="KW-0472">Membrane</keyword>
<feature type="domain" description="Type VI secretion system component TssM1 N-terminal" evidence="4">
    <location>
        <begin position="255"/>
        <end position="528"/>
    </location>
</feature>
<feature type="transmembrane region" description="Helical" evidence="1">
    <location>
        <begin position="49"/>
        <end position="67"/>
    </location>
</feature>
<feature type="transmembrane region" description="Helical" evidence="1">
    <location>
        <begin position="74"/>
        <end position="96"/>
    </location>
</feature>
<keyword evidence="1" id="KW-1133">Transmembrane helix</keyword>
<dbReference type="SUPFAM" id="SSF52540">
    <property type="entry name" value="P-loop containing nucleoside triphosphate hydrolases"/>
    <property type="match status" value="1"/>
</dbReference>
<feature type="domain" description="Type VI secretion system IcmF C-terminal" evidence="2">
    <location>
        <begin position="1128"/>
        <end position="1234"/>
    </location>
</feature>
<name>A0A2P8VNQ7_9ENTR</name>
<dbReference type="STRING" id="1388748.GCA_000463155_03176"/>
<dbReference type="PANTHER" id="PTHR36153">
    <property type="entry name" value="INNER MEMBRANE PROTEIN-RELATED"/>
    <property type="match status" value="1"/>
</dbReference>
<dbReference type="InterPro" id="IPR048677">
    <property type="entry name" value="TssM1_hel"/>
</dbReference>
<evidence type="ECO:0000313" key="6">
    <source>
        <dbReference type="EMBL" id="PSN08728.1"/>
    </source>
</evidence>